<evidence type="ECO:0000256" key="1">
    <source>
        <dbReference type="SAM" id="Phobius"/>
    </source>
</evidence>
<accession>A0A364NDR9</accession>
<evidence type="ECO:0000313" key="2">
    <source>
        <dbReference type="EMBL" id="RAR15283.1"/>
    </source>
</evidence>
<keyword evidence="1" id="KW-1133">Transmembrane helix</keyword>
<gene>
    <name evidence="2" type="ORF">DDE83_001317</name>
</gene>
<dbReference type="EMBL" id="QGDH01000013">
    <property type="protein sequence ID" value="RAR15283.1"/>
    <property type="molecule type" value="Genomic_DNA"/>
</dbReference>
<dbReference type="STRING" id="183478.A0A364NDR9"/>
<comment type="caution">
    <text evidence="2">The sequence shown here is derived from an EMBL/GenBank/DDBJ whole genome shotgun (WGS) entry which is preliminary data.</text>
</comment>
<dbReference type="Proteomes" id="UP000249619">
    <property type="component" value="Unassembled WGS sequence"/>
</dbReference>
<evidence type="ECO:0000313" key="3">
    <source>
        <dbReference type="Proteomes" id="UP000249619"/>
    </source>
</evidence>
<keyword evidence="1" id="KW-0472">Membrane</keyword>
<feature type="transmembrane region" description="Helical" evidence="1">
    <location>
        <begin position="24"/>
        <end position="44"/>
    </location>
</feature>
<sequence>MISVGILDGAGTIHARRRAPRYRLLTLIVAICLAVYTGSFFSHIPHDQQPSDVQKRSILKSPLGFNDSLVSLPQELVSRAASQQLWDRKVTSGTSKRIEPTCLFSLLSADAIAEQLPAAWHESLGNADGMMNTENEYPRQWDHSLVWTDDQGRQRQPSTAAMGNIVNGEDGYIIAGGNYGPRESKPDEVPDWMLPNTKWTDIVAVQWNQYASGSDLKRIYRSHIIYEETEALMETALEKIGKSGKLSDLPLWPGVDFKPGRKPLKPPMKPATEAFMGLLGSSHGAGSAYLLIQYRALFNKKTISKIRIWKVEGEETANMLLYLD</sequence>
<keyword evidence="1" id="KW-0812">Transmembrane</keyword>
<proteinExistence type="predicted"/>
<protein>
    <submittedName>
        <fullName evidence="2">Uncharacterized protein</fullName>
    </submittedName>
</protein>
<keyword evidence="3" id="KW-1185">Reference proteome</keyword>
<name>A0A364NDR9_STELY</name>
<organism evidence="2 3">
    <name type="scientific">Stemphylium lycopersici</name>
    <name type="common">Tomato gray leaf spot disease fungus</name>
    <name type="synonym">Thyrospora lycopersici</name>
    <dbReference type="NCBI Taxonomy" id="183478"/>
    <lineage>
        <taxon>Eukaryota</taxon>
        <taxon>Fungi</taxon>
        <taxon>Dikarya</taxon>
        <taxon>Ascomycota</taxon>
        <taxon>Pezizomycotina</taxon>
        <taxon>Dothideomycetes</taxon>
        <taxon>Pleosporomycetidae</taxon>
        <taxon>Pleosporales</taxon>
        <taxon>Pleosporineae</taxon>
        <taxon>Pleosporaceae</taxon>
        <taxon>Stemphylium</taxon>
    </lineage>
</organism>
<dbReference type="AlphaFoldDB" id="A0A364NDR9"/>
<reference evidence="3" key="1">
    <citation type="submission" date="2018-05" db="EMBL/GenBank/DDBJ databases">
        <title>Draft genome sequence of Stemphylium lycopersici strain CIDEFI 213.</title>
        <authorList>
            <person name="Medina R."/>
            <person name="Franco M.E.E."/>
            <person name="Lucentini C.G."/>
            <person name="Saparrat M.C.N."/>
            <person name="Balatti P.A."/>
        </authorList>
    </citation>
    <scope>NUCLEOTIDE SEQUENCE [LARGE SCALE GENOMIC DNA]</scope>
    <source>
        <strain evidence="3">CIDEFI 213</strain>
    </source>
</reference>